<feature type="compositionally biased region" description="Polar residues" evidence="1">
    <location>
        <begin position="398"/>
        <end position="411"/>
    </location>
</feature>
<feature type="compositionally biased region" description="Polar residues" evidence="1">
    <location>
        <begin position="654"/>
        <end position="671"/>
    </location>
</feature>
<feature type="region of interest" description="Disordered" evidence="1">
    <location>
        <begin position="649"/>
        <end position="673"/>
    </location>
</feature>
<feature type="region of interest" description="Disordered" evidence="1">
    <location>
        <begin position="1"/>
        <end position="274"/>
    </location>
</feature>
<feature type="compositionally biased region" description="Polar residues" evidence="1">
    <location>
        <begin position="772"/>
        <end position="784"/>
    </location>
</feature>
<feature type="compositionally biased region" description="Polar residues" evidence="1">
    <location>
        <begin position="837"/>
        <end position="847"/>
    </location>
</feature>
<feature type="region of interest" description="Disordered" evidence="1">
    <location>
        <begin position="745"/>
        <end position="784"/>
    </location>
</feature>
<dbReference type="HOGENOM" id="CLU_291724_0_0_1"/>
<feature type="compositionally biased region" description="Polar residues" evidence="1">
    <location>
        <begin position="816"/>
        <end position="827"/>
    </location>
</feature>
<gene>
    <name evidence="2" type="ORF">Z518_00951</name>
</gene>
<feature type="compositionally biased region" description="Polar residues" evidence="1">
    <location>
        <begin position="373"/>
        <end position="391"/>
    </location>
</feature>
<reference evidence="2 3" key="1">
    <citation type="submission" date="2015-01" db="EMBL/GenBank/DDBJ databases">
        <title>The Genome Sequence of Rhinocladiella mackenzie CBS 650.93.</title>
        <authorList>
            <consortium name="The Broad Institute Genomics Platform"/>
            <person name="Cuomo C."/>
            <person name="de Hoog S."/>
            <person name="Gorbushina A."/>
            <person name="Stielow B."/>
            <person name="Teixiera M."/>
            <person name="Abouelleil A."/>
            <person name="Chapman S.B."/>
            <person name="Priest M."/>
            <person name="Young S.K."/>
            <person name="Wortman J."/>
            <person name="Nusbaum C."/>
            <person name="Birren B."/>
        </authorList>
    </citation>
    <scope>NUCLEOTIDE SEQUENCE [LARGE SCALE GENOMIC DNA]</scope>
    <source>
        <strain evidence="2 3">CBS 650.93</strain>
    </source>
</reference>
<dbReference type="VEuPathDB" id="FungiDB:Z518_00951"/>
<feature type="compositionally biased region" description="Polar residues" evidence="1">
    <location>
        <begin position="574"/>
        <end position="584"/>
    </location>
</feature>
<dbReference type="RefSeq" id="XP_013277006.1">
    <property type="nucleotide sequence ID" value="XM_013421552.1"/>
</dbReference>
<feature type="region of interest" description="Disordered" evidence="1">
    <location>
        <begin position="342"/>
        <end position="530"/>
    </location>
</feature>
<evidence type="ECO:0000313" key="3">
    <source>
        <dbReference type="Proteomes" id="UP000053617"/>
    </source>
</evidence>
<feature type="region of interest" description="Disordered" evidence="1">
    <location>
        <begin position="1004"/>
        <end position="1033"/>
    </location>
</feature>
<evidence type="ECO:0000313" key="2">
    <source>
        <dbReference type="EMBL" id="KIX09870.1"/>
    </source>
</evidence>
<dbReference type="GeneID" id="25289022"/>
<evidence type="ECO:0000256" key="1">
    <source>
        <dbReference type="SAM" id="MobiDB-lite"/>
    </source>
</evidence>
<feature type="compositionally biased region" description="Polar residues" evidence="1">
    <location>
        <begin position="29"/>
        <end position="39"/>
    </location>
</feature>
<feature type="region of interest" description="Disordered" evidence="1">
    <location>
        <begin position="809"/>
        <end position="854"/>
    </location>
</feature>
<proteinExistence type="predicted"/>
<dbReference type="Proteomes" id="UP000053617">
    <property type="component" value="Unassembled WGS sequence"/>
</dbReference>
<sequence length="1046" mass="115208">MAQSHDPRRFGYPAGLVDQSLPKLPKISIESSRPQTRTNPDPRPTPIVRKHDETRVPPRRYRTRIPQFPQSRKWARMYGSDPPRPPPKTSWPVDSSPPAYAEEKALTMREVSFEQQRAQLRKPVAPKPDTEDHERPRNASESSSVLQESGLCQPASAQCWKTAKATVTTKPRTTSRKWLGGQYPCRKAIPVRHRDSKGRRALERIAVPPQARIDKRKSRHLGLHSKKEHSSLLPQPEVLRLSDDNSGDPQDRGLGIEQRSRSLAPSLYDPEKDRKLPRKCGEILNSVDFNRNWLLPAASILPVVGQSIQATHSATKKSTEARRGNPREEISMQEVLTFLPTPDQIDDEQPVPNITVTADLPSKDAQSHGPPTRASSKAVSNIATMMPTSKPNPLPTMSGCNSHSISASYGRQNIRMREAQTPNFALSRLRMPSTESSGHSSKSPRSARSTDTLAKIEAQIQSISQSSLGPKKEKTSSTNSDARDDGPPSIPPERPLPMLPAEANPESKSTHTRSSVKEGVHGDGTEQDPGVQALHSAFATNILECLSFPSRPVSLPSTVGQTSDLAPGPLRCPRSQTDISTVSGRESGDLTKFISVQAYSNRDSLDSFRSFPCHKISGPRADRVKQKRMRDIARSKSHSPVFERAVSCKRVHHQNTAPSETVDQPSNSKARQSVDHLDQFPSVPASRRSSLVSAVVPGHASHVRQLSKASPHKYRSSQSRQPLGQSNIFVVVDSDPVTARFRAGAMSPTPSIGGSINGGSTSPFRTSKHARASSSLKEGTVVQSSPTKLVKQEIGLHSARAEKFPPLADKDKRSMRNSNRCPSSSSDEFSKFAPFTGPNTQGVSSSRPQKRRRWNSNDINLIKALQQDLEDYYRTILKQEERIRWQAHQIQMMIRFIAPVNRAGGVKAPTYLDDIANYTTTDESAQPAPKLSRGDKDNRQKAVGLGSPVQRTRKNKVGDQGHKRSNSTGNNSAASVTVTVSTDSTKAHADDVSITDPCDYDPVPSLRSRMQNHKPRKAAPVLSKKRETPPATDLCHQHPCVNLPLV</sequence>
<feature type="region of interest" description="Disordered" evidence="1">
    <location>
        <begin position="922"/>
        <end position="979"/>
    </location>
</feature>
<dbReference type="OrthoDB" id="4144187at2759"/>
<keyword evidence="3" id="KW-1185">Reference proteome</keyword>
<feature type="compositionally biased region" description="Basic and acidic residues" evidence="1">
    <location>
        <begin position="128"/>
        <end position="138"/>
    </location>
</feature>
<feature type="compositionally biased region" description="Basic and acidic residues" evidence="1">
    <location>
        <begin position="515"/>
        <end position="524"/>
    </location>
</feature>
<feature type="compositionally biased region" description="Basic and acidic residues" evidence="1">
    <location>
        <begin position="470"/>
        <end position="486"/>
    </location>
</feature>
<organism evidence="2 3">
    <name type="scientific">Rhinocladiella mackenziei CBS 650.93</name>
    <dbReference type="NCBI Taxonomy" id="1442369"/>
    <lineage>
        <taxon>Eukaryota</taxon>
        <taxon>Fungi</taxon>
        <taxon>Dikarya</taxon>
        <taxon>Ascomycota</taxon>
        <taxon>Pezizomycotina</taxon>
        <taxon>Eurotiomycetes</taxon>
        <taxon>Chaetothyriomycetidae</taxon>
        <taxon>Chaetothyriales</taxon>
        <taxon>Herpotrichiellaceae</taxon>
        <taxon>Rhinocladiella</taxon>
    </lineage>
</organism>
<feature type="region of interest" description="Disordered" evidence="1">
    <location>
        <begin position="558"/>
        <end position="584"/>
    </location>
</feature>
<feature type="compositionally biased region" description="Basic residues" evidence="1">
    <location>
        <begin position="214"/>
        <end position="227"/>
    </location>
</feature>
<feature type="compositionally biased region" description="Polar residues" evidence="1">
    <location>
        <begin position="433"/>
        <end position="452"/>
    </location>
</feature>
<dbReference type="AlphaFoldDB" id="A0A0D2JK51"/>
<name>A0A0D2JK51_9EURO</name>
<feature type="compositionally biased region" description="Pro residues" evidence="1">
    <location>
        <begin position="488"/>
        <end position="498"/>
    </location>
</feature>
<accession>A0A0D2JK51</accession>
<dbReference type="EMBL" id="KN847475">
    <property type="protein sequence ID" value="KIX09870.1"/>
    <property type="molecule type" value="Genomic_DNA"/>
</dbReference>
<feature type="region of interest" description="Disordered" evidence="1">
    <location>
        <begin position="701"/>
        <end position="721"/>
    </location>
</feature>
<feature type="compositionally biased region" description="Low complexity" evidence="1">
    <location>
        <begin position="747"/>
        <end position="763"/>
    </location>
</feature>
<protein>
    <submittedName>
        <fullName evidence="2">Rhinocladiella mackenziei CBS 650.93 unplaced genomic scaffold supercont1.1, whole genome shotgun sequence</fullName>
    </submittedName>
</protein>